<dbReference type="UniPathway" id="UPA00109">
    <property type="reaction ID" value="UER00181"/>
</dbReference>
<reference evidence="9 10" key="1">
    <citation type="submission" date="2017-06" db="EMBL/GenBank/DDBJ databases">
        <title>Description of Avrilella dinanensis gen. nov. sp. nov.</title>
        <authorList>
            <person name="Leyer C."/>
            <person name="Sassi M."/>
            <person name="Minet J."/>
            <person name="Kayal S."/>
            <person name="Cattoir V."/>
        </authorList>
    </citation>
    <scope>NUCLEOTIDE SEQUENCE [LARGE SCALE GENOMIC DNA]</scope>
    <source>
        <strain evidence="9 10">UR159</strain>
    </source>
</reference>
<dbReference type="PROSITE" id="PS00174">
    <property type="entry name" value="P_GLUCOSE_ISOMERASE_2"/>
    <property type="match status" value="1"/>
</dbReference>
<dbReference type="Pfam" id="PF00342">
    <property type="entry name" value="PGI"/>
    <property type="match status" value="1"/>
</dbReference>
<keyword evidence="4 7" id="KW-0324">Glycolysis</keyword>
<keyword evidence="5 7" id="KW-0413">Isomerase</keyword>
<comment type="pathway">
    <text evidence="7">Carbohydrate biosynthesis; gluconeogenesis.</text>
</comment>
<accession>A0A2M9R537</accession>
<dbReference type="PANTHER" id="PTHR11469:SF1">
    <property type="entry name" value="GLUCOSE-6-PHOSPHATE ISOMERASE"/>
    <property type="match status" value="1"/>
</dbReference>
<dbReference type="EC" id="5.3.1.9" evidence="7"/>
<name>A0A2M9R537_9FLAO</name>
<dbReference type="RefSeq" id="WP_100677440.1">
    <property type="nucleotide sequence ID" value="NZ_NIPO01000001.1"/>
</dbReference>
<dbReference type="InterPro" id="IPR035482">
    <property type="entry name" value="SIS_PGI_2"/>
</dbReference>
<proteinExistence type="inferred from homology"/>
<evidence type="ECO:0000256" key="1">
    <source>
        <dbReference type="ARBA" id="ARBA00004926"/>
    </source>
</evidence>
<sequence length="515" mass="58721">MLPRINPTHTKAWKKLENYYSAHSLSNNNKATVRIVESGLTYDFSKSLVSAEAFSMLTELADECELSRAIDDFFGGKAINETEKRAVLHTALRQFSSNDYLSDDIYQKVTHERSRIKNFVNEILSGERLASNGKPFRHVVNIGIGGSDLGLRMAYKALKPYKNSDLQLHFINSIDAQQIEQLLQEISLEETLFVVVSKSFSTKETLSNANVFKDLCIEQLGKENWKKHFAGVTVYPSAAAEFGIQPDYTFLFWDWVCGRFSMWSSVGLALALGLGYDIFEQMLRGAEKADQHFKNQPFEENIPVRLALQGIAYTNFLKAQTEAILPYSELLGLLPTYLQQVAMESNGKRIDRNGEVVDYATAPIVWGDLGNNAQHSFFQLLHQGSWLVPADFILVKKYQHSFHEHQLQLAANCYAQTEALFKGKNENEVRQQLQSKQLSEQEIEELLPHKIFSGNKPSTLIEIDELTPENLGILCSFYEHKYFVQGIIWNIYSFDQWGVELGKELALNWEEQLKK</sequence>
<evidence type="ECO:0000313" key="9">
    <source>
        <dbReference type="EMBL" id="PJR03873.1"/>
    </source>
</evidence>
<comment type="caution">
    <text evidence="9">The sequence shown here is derived from an EMBL/GenBank/DDBJ whole genome shotgun (WGS) entry which is preliminary data.</text>
</comment>
<dbReference type="InterPro" id="IPR046348">
    <property type="entry name" value="SIS_dom_sf"/>
</dbReference>
<dbReference type="AlphaFoldDB" id="A0A2M9R537"/>
<comment type="similarity">
    <text evidence="2 7 8">Belongs to the GPI family.</text>
</comment>
<evidence type="ECO:0000256" key="2">
    <source>
        <dbReference type="ARBA" id="ARBA00006604"/>
    </source>
</evidence>
<dbReference type="OrthoDB" id="140919at2"/>
<comment type="subcellular location">
    <subcellularLocation>
        <location evidence="7">Cytoplasm</location>
    </subcellularLocation>
</comment>
<keyword evidence="10" id="KW-1185">Reference proteome</keyword>
<organism evidence="9 10">
    <name type="scientific">Avrilella dinanensis</name>
    <dbReference type="NCBI Taxonomy" id="2008672"/>
    <lineage>
        <taxon>Bacteria</taxon>
        <taxon>Pseudomonadati</taxon>
        <taxon>Bacteroidota</taxon>
        <taxon>Flavobacteriia</taxon>
        <taxon>Flavobacteriales</taxon>
        <taxon>Flavobacteriaceae</taxon>
        <taxon>Avrilella</taxon>
    </lineage>
</organism>
<dbReference type="Gene3D" id="3.40.50.10490">
    <property type="entry name" value="Glucose-6-phosphate isomerase like protein, domain 1"/>
    <property type="match status" value="2"/>
</dbReference>
<dbReference type="CDD" id="cd05015">
    <property type="entry name" value="SIS_PGI_1"/>
    <property type="match status" value="1"/>
</dbReference>
<dbReference type="InterPro" id="IPR018189">
    <property type="entry name" value="Phosphoglucose_isomerase_CS"/>
</dbReference>
<comment type="pathway">
    <text evidence="1 7 8">Carbohydrate degradation; glycolysis; D-glyceraldehyde 3-phosphate and glycerone phosphate from D-glucose: step 2/4.</text>
</comment>
<dbReference type="GO" id="GO:0004347">
    <property type="term" value="F:glucose-6-phosphate isomerase activity"/>
    <property type="evidence" value="ECO:0007669"/>
    <property type="project" value="UniProtKB-UniRule"/>
</dbReference>
<dbReference type="PRINTS" id="PR00662">
    <property type="entry name" value="G6PISOMERASE"/>
</dbReference>
<dbReference type="InterPro" id="IPR035476">
    <property type="entry name" value="SIS_PGI_1"/>
</dbReference>
<dbReference type="PROSITE" id="PS51463">
    <property type="entry name" value="P_GLUCOSE_ISOMERASE_3"/>
    <property type="match status" value="1"/>
</dbReference>
<dbReference type="UniPathway" id="UPA00138"/>
<gene>
    <name evidence="7" type="primary">pgi</name>
    <name evidence="9" type="ORF">CDL10_04550</name>
</gene>
<comment type="function">
    <text evidence="7">Catalyzes the reversible isomerization of glucose-6-phosphate to fructose-6-phosphate.</text>
</comment>
<feature type="active site" description="Proton donor" evidence="7">
    <location>
        <position position="344"/>
    </location>
</feature>
<feature type="active site" evidence="7">
    <location>
        <position position="503"/>
    </location>
</feature>
<feature type="active site" evidence="7">
    <location>
        <position position="375"/>
    </location>
</feature>
<dbReference type="Proteomes" id="UP000231960">
    <property type="component" value="Unassembled WGS sequence"/>
</dbReference>
<dbReference type="SUPFAM" id="SSF53697">
    <property type="entry name" value="SIS domain"/>
    <property type="match status" value="1"/>
</dbReference>
<dbReference type="GO" id="GO:0006096">
    <property type="term" value="P:glycolytic process"/>
    <property type="evidence" value="ECO:0007669"/>
    <property type="project" value="UniProtKB-UniRule"/>
</dbReference>
<evidence type="ECO:0000313" key="10">
    <source>
        <dbReference type="Proteomes" id="UP000231960"/>
    </source>
</evidence>
<dbReference type="GO" id="GO:0051156">
    <property type="term" value="P:glucose 6-phosphate metabolic process"/>
    <property type="evidence" value="ECO:0007669"/>
    <property type="project" value="TreeGrafter"/>
</dbReference>
<evidence type="ECO:0000256" key="5">
    <source>
        <dbReference type="ARBA" id="ARBA00023235"/>
    </source>
</evidence>
<dbReference type="InterPro" id="IPR001672">
    <property type="entry name" value="G6P_Isomerase"/>
</dbReference>
<evidence type="ECO:0000256" key="7">
    <source>
        <dbReference type="HAMAP-Rule" id="MF_00473"/>
    </source>
</evidence>
<dbReference type="CDD" id="cd05016">
    <property type="entry name" value="SIS_PGI_2"/>
    <property type="match status" value="1"/>
</dbReference>
<dbReference type="NCBIfam" id="NF001211">
    <property type="entry name" value="PRK00179.1"/>
    <property type="match status" value="1"/>
</dbReference>
<evidence type="ECO:0000256" key="8">
    <source>
        <dbReference type="RuleBase" id="RU000612"/>
    </source>
</evidence>
<evidence type="ECO:0000256" key="3">
    <source>
        <dbReference type="ARBA" id="ARBA00022432"/>
    </source>
</evidence>
<dbReference type="GO" id="GO:0097367">
    <property type="term" value="F:carbohydrate derivative binding"/>
    <property type="evidence" value="ECO:0007669"/>
    <property type="project" value="InterPro"/>
</dbReference>
<evidence type="ECO:0000256" key="6">
    <source>
        <dbReference type="ARBA" id="ARBA00029321"/>
    </source>
</evidence>
<dbReference type="GO" id="GO:0005829">
    <property type="term" value="C:cytosol"/>
    <property type="evidence" value="ECO:0007669"/>
    <property type="project" value="TreeGrafter"/>
</dbReference>
<dbReference type="HAMAP" id="MF_00473">
    <property type="entry name" value="G6P_isomerase"/>
    <property type="match status" value="1"/>
</dbReference>
<keyword evidence="7" id="KW-0963">Cytoplasm</keyword>
<dbReference type="InterPro" id="IPR023096">
    <property type="entry name" value="G6P_Isomerase_C"/>
</dbReference>
<dbReference type="PANTHER" id="PTHR11469">
    <property type="entry name" value="GLUCOSE-6-PHOSPHATE ISOMERASE"/>
    <property type="match status" value="1"/>
</dbReference>
<dbReference type="GO" id="GO:0006094">
    <property type="term" value="P:gluconeogenesis"/>
    <property type="evidence" value="ECO:0007669"/>
    <property type="project" value="UniProtKB-UniRule"/>
</dbReference>
<comment type="catalytic activity">
    <reaction evidence="6 7 8">
        <text>alpha-D-glucose 6-phosphate = beta-D-fructose 6-phosphate</text>
        <dbReference type="Rhea" id="RHEA:11816"/>
        <dbReference type="ChEBI" id="CHEBI:57634"/>
        <dbReference type="ChEBI" id="CHEBI:58225"/>
        <dbReference type="EC" id="5.3.1.9"/>
    </reaction>
</comment>
<dbReference type="Gene3D" id="1.10.1390.10">
    <property type="match status" value="1"/>
</dbReference>
<dbReference type="GO" id="GO:0048029">
    <property type="term" value="F:monosaccharide binding"/>
    <property type="evidence" value="ECO:0007669"/>
    <property type="project" value="TreeGrafter"/>
</dbReference>
<evidence type="ECO:0000256" key="4">
    <source>
        <dbReference type="ARBA" id="ARBA00023152"/>
    </source>
</evidence>
<protein>
    <recommendedName>
        <fullName evidence="7">Glucose-6-phosphate isomerase</fullName>
        <shortName evidence="7">GPI</shortName>
        <ecNumber evidence="7">5.3.1.9</ecNumber>
    </recommendedName>
    <alternativeName>
        <fullName evidence="7">Phosphoglucose isomerase</fullName>
        <shortName evidence="7">PGI</shortName>
    </alternativeName>
    <alternativeName>
        <fullName evidence="7">Phosphohexose isomerase</fullName>
        <shortName evidence="7">PHI</shortName>
    </alternativeName>
</protein>
<keyword evidence="3 7" id="KW-0312">Gluconeogenesis</keyword>
<dbReference type="EMBL" id="NIPO01000001">
    <property type="protein sequence ID" value="PJR03873.1"/>
    <property type="molecule type" value="Genomic_DNA"/>
</dbReference>